<evidence type="ECO:0000313" key="2">
    <source>
        <dbReference type="Proteomes" id="UP000515135"/>
    </source>
</evidence>
<dbReference type="RefSeq" id="XP_019645462.1">
    <property type="nucleotide sequence ID" value="XM_019789903.1"/>
</dbReference>
<evidence type="ECO:0000256" key="1">
    <source>
        <dbReference type="SAM" id="SignalP"/>
    </source>
</evidence>
<feature type="chain" id="PRO_5027996741" evidence="1">
    <location>
        <begin position="18"/>
        <end position="112"/>
    </location>
</feature>
<reference evidence="3" key="1">
    <citation type="submission" date="2025-08" db="UniProtKB">
        <authorList>
            <consortium name="RefSeq"/>
        </authorList>
    </citation>
    <scope>IDENTIFICATION</scope>
    <source>
        <tissue evidence="3">Gonad</tissue>
    </source>
</reference>
<gene>
    <name evidence="3" type="primary">LOC109486187</name>
</gene>
<keyword evidence="1" id="KW-0732">Signal</keyword>
<feature type="signal peptide" evidence="1">
    <location>
        <begin position="1"/>
        <end position="17"/>
    </location>
</feature>
<dbReference type="OrthoDB" id="9984134at2759"/>
<accession>A0A6P5AQU7</accession>
<proteinExistence type="predicted"/>
<protein>
    <submittedName>
        <fullName evidence="3">Uncharacterized protein LOC109486187</fullName>
    </submittedName>
</protein>
<sequence>MKLVVLVLLGVVLVAMAMDEEQKRWRWGQDASMISRMSSPQYYWFRNRRGGDVCVSSWEKCEFCQCSCCSKKCLRTWTPMQRGIDVTGWCVPDDWECDVTENSLLAKCVTTL</sequence>
<evidence type="ECO:0000313" key="3">
    <source>
        <dbReference type="RefSeq" id="XP_019645462.1"/>
    </source>
</evidence>
<name>A0A6P5AQU7_BRABE</name>
<organism evidence="2 3">
    <name type="scientific">Branchiostoma belcheri</name>
    <name type="common">Amphioxus</name>
    <dbReference type="NCBI Taxonomy" id="7741"/>
    <lineage>
        <taxon>Eukaryota</taxon>
        <taxon>Metazoa</taxon>
        <taxon>Chordata</taxon>
        <taxon>Cephalochordata</taxon>
        <taxon>Leptocardii</taxon>
        <taxon>Amphioxiformes</taxon>
        <taxon>Branchiostomatidae</taxon>
        <taxon>Branchiostoma</taxon>
    </lineage>
</organism>
<dbReference type="KEGG" id="bbel:109486187"/>
<dbReference type="AlphaFoldDB" id="A0A6P5AQU7"/>
<dbReference type="GeneID" id="109486187"/>
<keyword evidence="2" id="KW-1185">Reference proteome</keyword>
<dbReference type="Proteomes" id="UP000515135">
    <property type="component" value="Unplaced"/>
</dbReference>